<protein>
    <submittedName>
        <fullName evidence="3">Uncharacterized protein ImpF</fullName>
    </submittedName>
</protein>
<dbReference type="InterPro" id="IPR007048">
    <property type="entry name" value="IraD/Gp25-like"/>
</dbReference>
<feature type="domain" description="IraD/Gp25-like" evidence="2">
    <location>
        <begin position="39"/>
        <end position="142"/>
    </location>
</feature>
<dbReference type="NCBIfam" id="TIGR03357">
    <property type="entry name" value="VI_zyme"/>
    <property type="match status" value="1"/>
</dbReference>
<reference evidence="3" key="1">
    <citation type="submission" date="2018-06" db="EMBL/GenBank/DDBJ databases">
        <authorList>
            <person name="Zhirakovskaya E."/>
        </authorList>
    </citation>
    <scope>NUCLEOTIDE SEQUENCE</scope>
</reference>
<sequence length="171" mass="19644">MAELTTQERLQPSLLDRLTDEDPEQSQESRNQRVLSIRQLRACVIRDLAWLLNTGNLEETTSLADFQQIKNSVLNYGMHGLTGYTVATLNVHEIERQLRQVILDFEPRILRNSVRVRMCVDDEEMNQNAVQFEIEGDLWAQPIPLRLFMKTEVDLETGNVSISESGSQKIS</sequence>
<dbReference type="PANTHER" id="PTHR38595">
    <property type="entry name" value="CYTOPLASMIC PROTEIN-RELATED"/>
    <property type="match status" value="1"/>
</dbReference>
<dbReference type="AlphaFoldDB" id="A0A3B0ZX07"/>
<organism evidence="3">
    <name type="scientific">hydrothermal vent metagenome</name>
    <dbReference type="NCBI Taxonomy" id="652676"/>
    <lineage>
        <taxon>unclassified sequences</taxon>
        <taxon>metagenomes</taxon>
        <taxon>ecological metagenomes</taxon>
    </lineage>
</organism>
<proteinExistence type="predicted"/>
<dbReference type="Pfam" id="PF04965">
    <property type="entry name" value="GPW_gp25"/>
    <property type="match status" value="1"/>
</dbReference>
<gene>
    <name evidence="3" type="ORF">MNBD_GAMMA18-107</name>
</gene>
<evidence type="ECO:0000313" key="3">
    <source>
        <dbReference type="EMBL" id="VAW85126.1"/>
    </source>
</evidence>
<evidence type="ECO:0000259" key="2">
    <source>
        <dbReference type="Pfam" id="PF04965"/>
    </source>
</evidence>
<evidence type="ECO:0000256" key="1">
    <source>
        <dbReference type="SAM" id="MobiDB-lite"/>
    </source>
</evidence>
<feature type="region of interest" description="Disordered" evidence="1">
    <location>
        <begin position="12"/>
        <end position="31"/>
    </location>
</feature>
<dbReference type="InterPro" id="IPR053176">
    <property type="entry name" value="T6SS_TssE1-like"/>
</dbReference>
<name>A0A3B0ZX07_9ZZZZ</name>
<dbReference type="InterPro" id="IPR017737">
    <property type="entry name" value="TssE1-like"/>
</dbReference>
<dbReference type="PANTHER" id="PTHR38595:SF1">
    <property type="entry name" value="TYPE VI SECRETION SYSTEM COMPONENT TSSE1"/>
    <property type="match status" value="1"/>
</dbReference>
<accession>A0A3B0ZX07</accession>
<dbReference type="SUPFAM" id="SSF160719">
    <property type="entry name" value="gpW/gp25-like"/>
    <property type="match status" value="1"/>
</dbReference>
<dbReference type="EMBL" id="UOFP01000082">
    <property type="protein sequence ID" value="VAW85126.1"/>
    <property type="molecule type" value="Genomic_DNA"/>
</dbReference>